<evidence type="ECO:0000256" key="1">
    <source>
        <dbReference type="SAM" id="MobiDB-lite"/>
    </source>
</evidence>
<accession>A0AAD7WZV7</accession>
<comment type="caution">
    <text evidence="2">The sequence shown here is derived from an EMBL/GenBank/DDBJ whole genome shotgun (WGS) entry which is preliminary data.</text>
</comment>
<feature type="compositionally biased region" description="Basic residues" evidence="1">
    <location>
        <begin position="1"/>
        <end position="11"/>
    </location>
</feature>
<evidence type="ECO:0000313" key="2">
    <source>
        <dbReference type="EMBL" id="KAJ8415871.1"/>
    </source>
</evidence>
<sequence>MKIRAERRRLVRSADASPQRPHYHWPVYRSIDRGLVPYLPATPQHIHWGYGTGMCCSMIVLLFYDAYVKGRVSVF</sequence>
<evidence type="ECO:0000313" key="3">
    <source>
        <dbReference type="Proteomes" id="UP001221898"/>
    </source>
</evidence>
<dbReference type="EMBL" id="JAINUG010000008">
    <property type="protein sequence ID" value="KAJ8415871.1"/>
    <property type="molecule type" value="Genomic_DNA"/>
</dbReference>
<feature type="region of interest" description="Disordered" evidence="1">
    <location>
        <begin position="1"/>
        <end position="20"/>
    </location>
</feature>
<organism evidence="2 3">
    <name type="scientific">Aldrovandia affinis</name>
    <dbReference type="NCBI Taxonomy" id="143900"/>
    <lineage>
        <taxon>Eukaryota</taxon>
        <taxon>Metazoa</taxon>
        <taxon>Chordata</taxon>
        <taxon>Craniata</taxon>
        <taxon>Vertebrata</taxon>
        <taxon>Euteleostomi</taxon>
        <taxon>Actinopterygii</taxon>
        <taxon>Neopterygii</taxon>
        <taxon>Teleostei</taxon>
        <taxon>Notacanthiformes</taxon>
        <taxon>Halosauridae</taxon>
        <taxon>Aldrovandia</taxon>
    </lineage>
</organism>
<reference evidence="2" key="1">
    <citation type="journal article" date="2023" name="Science">
        <title>Genome structures resolve the early diversification of teleost fishes.</title>
        <authorList>
            <person name="Parey E."/>
            <person name="Louis A."/>
            <person name="Montfort J."/>
            <person name="Bouchez O."/>
            <person name="Roques C."/>
            <person name="Iampietro C."/>
            <person name="Lluch J."/>
            <person name="Castinel A."/>
            <person name="Donnadieu C."/>
            <person name="Desvignes T."/>
            <person name="Floi Bucao C."/>
            <person name="Jouanno E."/>
            <person name="Wen M."/>
            <person name="Mejri S."/>
            <person name="Dirks R."/>
            <person name="Jansen H."/>
            <person name="Henkel C."/>
            <person name="Chen W.J."/>
            <person name="Zahm M."/>
            <person name="Cabau C."/>
            <person name="Klopp C."/>
            <person name="Thompson A.W."/>
            <person name="Robinson-Rechavi M."/>
            <person name="Braasch I."/>
            <person name="Lecointre G."/>
            <person name="Bobe J."/>
            <person name="Postlethwait J.H."/>
            <person name="Berthelot C."/>
            <person name="Roest Crollius H."/>
            <person name="Guiguen Y."/>
        </authorList>
    </citation>
    <scope>NUCLEOTIDE SEQUENCE</scope>
    <source>
        <strain evidence="2">NC1722</strain>
    </source>
</reference>
<dbReference type="Proteomes" id="UP001221898">
    <property type="component" value="Unassembled WGS sequence"/>
</dbReference>
<proteinExistence type="predicted"/>
<protein>
    <submittedName>
        <fullName evidence="2">Uncharacterized protein</fullName>
    </submittedName>
</protein>
<keyword evidence="3" id="KW-1185">Reference proteome</keyword>
<gene>
    <name evidence="2" type="ORF">AAFF_G00404280</name>
</gene>
<dbReference type="AlphaFoldDB" id="A0AAD7WZV7"/>
<name>A0AAD7WZV7_9TELE</name>